<dbReference type="EMBL" id="JACGXA010000001">
    <property type="protein sequence ID" value="MBA8802137.1"/>
    <property type="molecule type" value="Genomic_DNA"/>
</dbReference>
<evidence type="ECO:0000259" key="2">
    <source>
        <dbReference type="Pfam" id="PF03795"/>
    </source>
</evidence>
<comment type="similarity">
    <text evidence="1">Belongs to the YciI family.</text>
</comment>
<dbReference type="Gene3D" id="3.30.70.1060">
    <property type="entry name" value="Dimeric alpha+beta barrel"/>
    <property type="match status" value="1"/>
</dbReference>
<dbReference type="InterPro" id="IPR011008">
    <property type="entry name" value="Dimeric_a/b-barrel"/>
</dbReference>
<organism evidence="3 4">
    <name type="scientific">Nocardioides ginsengisegetis</name>
    <dbReference type="NCBI Taxonomy" id="661491"/>
    <lineage>
        <taxon>Bacteria</taxon>
        <taxon>Bacillati</taxon>
        <taxon>Actinomycetota</taxon>
        <taxon>Actinomycetes</taxon>
        <taxon>Propionibacteriales</taxon>
        <taxon>Nocardioidaceae</taxon>
        <taxon>Nocardioides</taxon>
    </lineage>
</organism>
<evidence type="ECO:0000313" key="4">
    <source>
        <dbReference type="Proteomes" id="UP000580910"/>
    </source>
</evidence>
<dbReference type="InterPro" id="IPR005545">
    <property type="entry name" value="YCII"/>
</dbReference>
<accession>A0A7W3P862</accession>
<dbReference type="RefSeq" id="WP_182536385.1">
    <property type="nucleotide sequence ID" value="NZ_JACGXA010000001.1"/>
</dbReference>
<keyword evidence="4" id="KW-1185">Reference proteome</keyword>
<proteinExistence type="inferred from homology"/>
<name>A0A7W3P862_9ACTN</name>
<evidence type="ECO:0000313" key="3">
    <source>
        <dbReference type="EMBL" id="MBA8802137.1"/>
    </source>
</evidence>
<dbReference type="SUPFAM" id="SSF54909">
    <property type="entry name" value="Dimeric alpha+beta barrel"/>
    <property type="match status" value="1"/>
</dbReference>
<dbReference type="Pfam" id="PF03795">
    <property type="entry name" value="YCII"/>
    <property type="match status" value="1"/>
</dbReference>
<dbReference type="Proteomes" id="UP000580910">
    <property type="component" value="Unassembled WGS sequence"/>
</dbReference>
<feature type="domain" description="YCII-related" evidence="2">
    <location>
        <begin position="20"/>
        <end position="83"/>
    </location>
</feature>
<protein>
    <submittedName>
        <fullName evidence="3">Uncharacterized protein YciI</fullName>
    </submittedName>
</protein>
<sequence length="104" mass="11434">MAEWIYFLHPPRTDFAETMTEQEGEVFGDHFSHLQQLLADGVLVLAGPTLGPTNTGITVFEAPDEDAARAIMESDPAIARGVVTGELRPFRVSLLRDRVQPIAD</sequence>
<comment type="caution">
    <text evidence="3">The sequence shown here is derived from an EMBL/GenBank/DDBJ whole genome shotgun (WGS) entry which is preliminary data.</text>
</comment>
<dbReference type="AlphaFoldDB" id="A0A7W3P862"/>
<gene>
    <name evidence="3" type="ORF">FB382_000428</name>
</gene>
<evidence type="ECO:0000256" key="1">
    <source>
        <dbReference type="ARBA" id="ARBA00007689"/>
    </source>
</evidence>
<reference evidence="3 4" key="1">
    <citation type="submission" date="2020-07" db="EMBL/GenBank/DDBJ databases">
        <title>Sequencing the genomes of 1000 actinobacteria strains.</title>
        <authorList>
            <person name="Klenk H.-P."/>
        </authorList>
    </citation>
    <scope>NUCLEOTIDE SEQUENCE [LARGE SCALE GENOMIC DNA]</scope>
    <source>
        <strain evidence="3 4">DSM 21349</strain>
    </source>
</reference>